<evidence type="ECO:0000256" key="10">
    <source>
        <dbReference type="SAM" id="MobiDB-lite"/>
    </source>
</evidence>
<evidence type="ECO:0000256" key="2">
    <source>
        <dbReference type="ARBA" id="ARBA00015816"/>
    </source>
</evidence>
<keyword evidence="6" id="KW-0411">Iron-sulfur</keyword>
<feature type="region of interest" description="Disordered" evidence="10">
    <location>
        <begin position="1"/>
        <end position="23"/>
    </location>
</feature>
<dbReference type="Gene3D" id="2.102.10.10">
    <property type="entry name" value="Rieske [2Fe-2S] iron-sulphur domain"/>
    <property type="match status" value="1"/>
</dbReference>
<name>A0ABW1G7I8_9ACTN</name>
<keyword evidence="7" id="KW-1015">Disulfide bond</keyword>
<evidence type="ECO:0000256" key="7">
    <source>
        <dbReference type="ARBA" id="ARBA00023157"/>
    </source>
</evidence>
<comment type="function">
    <text evidence="1">Iron-sulfur subunit of the cytochrome bc1 complex, an essential component of the respiratory electron transport chain required for ATP synthesis. The bc1 complex catalyzes the oxidation of menaquinol and the reduction of cytochrome c in the respiratory chain. The bc1 complex operates through a Q-cycle mechanism that couples electron transfer to generation of the proton gradient that drives ATP synthesis.</text>
</comment>
<evidence type="ECO:0000259" key="11">
    <source>
        <dbReference type="PROSITE" id="PS51296"/>
    </source>
</evidence>
<protein>
    <recommendedName>
        <fullName evidence="2">Cytochrome bc1 complex Rieske iron-sulfur subunit</fullName>
    </recommendedName>
    <alternativeName>
        <fullName evidence="8">Cytochrome bc1 reductase complex subunit QcrA</fullName>
    </alternativeName>
</protein>
<feature type="compositionally biased region" description="Low complexity" evidence="10">
    <location>
        <begin position="1"/>
        <end position="10"/>
    </location>
</feature>
<dbReference type="PROSITE" id="PS51296">
    <property type="entry name" value="RIESKE"/>
    <property type="match status" value="1"/>
</dbReference>
<evidence type="ECO:0000256" key="4">
    <source>
        <dbReference type="ARBA" id="ARBA00022723"/>
    </source>
</evidence>
<dbReference type="InterPro" id="IPR017941">
    <property type="entry name" value="Rieske_2Fe-2S"/>
</dbReference>
<dbReference type="EMBL" id="JBHSQJ010000084">
    <property type="protein sequence ID" value="MFC5909634.1"/>
    <property type="molecule type" value="Genomic_DNA"/>
</dbReference>
<dbReference type="PRINTS" id="PR00162">
    <property type="entry name" value="RIESKE"/>
</dbReference>
<feature type="domain" description="Rieske" evidence="11">
    <location>
        <begin position="1"/>
        <end position="97"/>
    </location>
</feature>
<gene>
    <name evidence="12" type="ORF">ACFP3V_20760</name>
</gene>
<comment type="cofactor">
    <cofactor evidence="9">
        <name>[2Fe-2S] cluster</name>
        <dbReference type="ChEBI" id="CHEBI:190135"/>
    </cofactor>
</comment>
<evidence type="ECO:0000313" key="13">
    <source>
        <dbReference type="Proteomes" id="UP001596174"/>
    </source>
</evidence>
<dbReference type="InterPro" id="IPR036922">
    <property type="entry name" value="Rieske_2Fe-2S_sf"/>
</dbReference>
<dbReference type="CDD" id="cd03467">
    <property type="entry name" value="Rieske"/>
    <property type="match status" value="1"/>
</dbReference>
<evidence type="ECO:0000256" key="8">
    <source>
        <dbReference type="ARBA" id="ARBA00029586"/>
    </source>
</evidence>
<keyword evidence="13" id="KW-1185">Reference proteome</keyword>
<dbReference type="PANTHER" id="PTHR10134">
    <property type="entry name" value="CYTOCHROME B-C1 COMPLEX SUBUNIT RIESKE, MITOCHONDRIAL"/>
    <property type="match status" value="1"/>
</dbReference>
<evidence type="ECO:0000256" key="3">
    <source>
        <dbReference type="ARBA" id="ARBA00022714"/>
    </source>
</evidence>
<evidence type="ECO:0000256" key="9">
    <source>
        <dbReference type="ARBA" id="ARBA00034078"/>
    </source>
</evidence>
<evidence type="ECO:0000256" key="5">
    <source>
        <dbReference type="ARBA" id="ARBA00023004"/>
    </source>
</evidence>
<keyword evidence="4" id="KW-0479">Metal-binding</keyword>
<evidence type="ECO:0000313" key="12">
    <source>
        <dbReference type="EMBL" id="MFC5909634.1"/>
    </source>
</evidence>
<dbReference type="Proteomes" id="UP001596174">
    <property type="component" value="Unassembled WGS sequence"/>
</dbReference>
<sequence>MGSVPASSVPVGGGVRTTAAGSGDPVFVCQPRAGEYVAFSGVCTHAGCTVNAPRDGAFVCPCHDSRFDAATGKVLQGPATAPLARYRVREEGGTVHIGTREG</sequence>
<organism evidence="12 13">
    <name type="scientific">Streptacidiphilus monticola</name>
    <dbReference type="NCBI Taxonomy" id="2161674"/>
    <lineage>
        <taxon>Bacteria</taxon>
        <taxon>Bacillati</taxon>
        <taxon>Actinomycetota</taxon>
        <taxon>Actinomycetes</taxon>
        <taxon>Kitasatosporales</taxon>
        <taxon>Streptomycetaceae</taxon>
        <taxon>Streptacidiphilus</taxon>
    </lineage>
</organism>
<dbReference type="SUPFAM" id="SSF50022">
    <property type="entry name" value="ISP domain"/>
    <property type="match status" value="1"/>
</dbReference>
<accession>A0ABW1G7I8</accession>
<reference evidence="13" key="1">
    <citation type="journal article" date="2019" name="Int. J. Syst. Evol. Microbiol.">
        <title>The Global Catalogue of Microorganisms (GCM) 10K type strain sequencing project: providing services to taxonomists for standard genome sequencing and annotation.</title>
        <authorList>
            <consortium name="The Broad Institute Genomics Platform"/>
            <consortium name="The Broad Institute Genome Sequencing Center for Infectious Disease"/>
            <person name="Wu L."/>
            <person name="Ma J."/>
        </authorList>
    </citation>
    <scope>NUCLEOTIDE SEQUENCE [LARGE SCALE GENOMIC DNA]</scope>
    <source>
        <strain evidence="13">JCM 4816</strain>
    </source>
</reference>
<keyword evidence="5" id="KW-0408">Iron</keyword>
<evidence type="ECO:0000256" key="1">
    <source>
        <dbReference type="ARBA" id="ARBA00002494"/>
    </source>
</evidence>
<comment type="caution">
    <text evidence="12">The sequence shown here is derived from an EMBL/GenBank/DDBJ whole genome shotgun (WGS) entry which is preliminary data.</text>
</comment>
<dbReference type="Pfam" id="PF00355">
    <property type="entry name" value="Rieske"/>
    <property type="match status" value="1"/>
</dbReference>
<dbReference type="InterPro" id="IPR005805">
    <property type="entry name" value="Rieske_Fe-S_prot_C"/>
</dbReference>
<dbReference type="RefSeq" id="WP_380585781.1">
    <property type="nucleotide sequence ID" value="NZ_JBHSQJ010000084.1"/>
</dbReference>
<dbReference type="InterPro" id="IPR014349">
    <property type="entry name" value="Rieske_Fe-S_prot"/>
</dbReference>
<proteinExistence type="predicted"/>
<evidence type="ECO:0000256" key="6">
    <source>
        <dbReference type="ARBA" id="ARBA00023014"/>
    </source>
</evidence>
<keyword evidence="3" id="KW-0001">2Fe-2S</keyword>